<organism evidence="22">
    <name type="scientific">Darwinula stevensoni</name>
    <dbReference type="NCBI Taxonomy" id="69355"/>
    <lineage>
        <taxon>Eukaryota</taxon>
        <taxon>Metazoa</taxon>
        <taxon>Ecdysozoa</taxon>
        <taxon>Arthropoda</taxon>
        <taxon>Crustacea</taxon>
        <taxon>Oligostraca</taxon>
        <taxon>Ostracoda</taxon>
        <taxon>Podocopa</taxon>
        <taxon>Podocopida</taxon>
        <taxon>Darwinulocopina</taxon>
        <taxon>Darwinuloidea</taxon>
        <taxon>Darwinulidae</taxon>
        <taxon>Darwinula</taxon>
    </lineage>
</organism>
<dbReference type="InterPro" id="IPR001881">
    <property type="entry name" value="EGF-like_Ca-bd_dom"/>
</dbReference>
<keyword evidence="5" id="KW-0732">Signal</keyword>
<dbReference type="InterPro" id="IPR027397">
    <property type="entry name" value="Catenin-bd_sf"/>
</dbReference>
<dbReference type="FunFam" id="2.60.40.60:FF:000213">
    <property type="entry name" value="neural-cadherin isoform X1"/>
    <property type="match status" value="1"/>
</dbReference>
<dbReference type="InterPro" id="IPR000152">
    <property type="entry name" value="EGF-type_Asp/Asn_hydroxyl_site"/>
</dbReference>
<dbReference type="GO" id="GO:0007163">
    <property type="term" value="P:establishment or maintenance of cell polarity"/>
    <property type="evidence" value="ECO:0007669"/>
    <property type="project" value="UniProtKB-ARBA"/>
</dbReference>
<dbReference type="InterPro" id="IPR000233">
    <property type="entry name" value="Cadherin_Y-type_LIR"/>
</dbReference>
<dbReference type="GO" id="GO:0016342">
    <property type="term" value="C:catenin complex"/>
    <property type="evidence" value="ECO:0007669"/>
    <property type="project" value="TreeGrafter"/>
</dbReference>
<evidence type="ECO:0000256" key="12">
    <source>
        <dbReference type="ARBA" id="ARBA00023180"/>
    </source>
</evidence>
<dbReference type="FunFam" id="2.60.40.60:FF:000033">
    <property type="entry name" value="FAT atypical cadherin 1"/>
    <property type="match status" value="1"/>
</dbReference>
<dbReference type="PROSITE" id="PS01187">
    <property type="entry name" value="EGF_CA"/>
    <property type="match status" value="1"/>
</dbReference>
<dbReference type="InterPro" id="IPR056370">
    <property type="entry name" value="Shg-like_Ig-like"/>
</dbReference>
<evidence type="ECO:0000259" key="19">
    <source>
        <dbReference type="PROSITE" id="PS50025"/>
    </source>
</evidence>
<evidence type="ECO:0000256" key="5">
    <source>
        <dbReference type="ARBA" id="ARBA00022729"/>
    </source>
</evidence>
<dbReference type="SUPFAM" id="SSF57184">
    <property type="entry name" value="Growth factor receptor domain"/>
    <property type="match status" value="1"/>
</dbReference>
<keyword evidence="7 13" id="KW-0106">Calcium</keyword>
<dbReference type="GO" id="GO:0007156">
    <property type="term" value="P:homophilic cell adhesion via plasma membrane adhesion molecules"/>
    <property type="evidence" value="ECO:0007669"/>
    <property type="project" value="InterPro"/>
</dbReference>
<comment type="subcellular location">
    <subcellularLocation>
        <location evidence="1 15">Cell membrane</location>
        <topology evidence="1 15">Single-pass type I membrane protein</topology>
    </subcellularLocation>
</comment>
<dbReference type="InterPro" id="IPR009030">
    <property type="entry name" value="Growth_fac_rcpt_cys_sf"/>
</dbReference>
<feature type="domain" description="Cadherin" evidence="21">
    <location>
        <begin position="337"/>
        <end position="453"/>
    </location>
</feature>
<dbReference type="Pfam" id="PF00008">
    <property type="entry name" value="EGF"/>
    <property type="match status" value="2"/>
</dbReference>
<dbReference type="SMART" id="SM00112">
    <property type="entry name" value="CA"/>
    <property type="match status" value="17"/>
</dbReference>
<dbReference type="FunFam" id="2.60.40.60:FF:000112">
    <property type="entry name" value="neural-cadherin isoform X1"/>
    <property type="match status" value="1"/>
</dbReference>
<evidence type="ECO:0000256" key="15">
    <source>
        <dbReference type="RuleBase" id="RU003318"/>
    </source>
</evidence>
<dbReference type="GO" id="GO:0048468">
    <property type="term" value="P:cell development"/>
    <property type="evidence" value="ECO:0007669"/>
    <property type="project" value="UniProtKB-ARBA"/>
</dbReference>
<dbReference type="SUPFAM" id="SSF49313">
    <property type="entry name" value="Cadherin-like"/>
    <property type="match status" value="18"/>
</dbReference>
<dbReference type="InterPro" id="IPR015919">
    <property type="entry name" value="Cadherin-like_sf"/>
</dbReference>
<feature type="domain" description="Cadherin" evidence="21">
    <location>
        <begin position="224"/>
        <end position="324"/>
    </location>
</feature>
<dbReference type="FunFam" id="2.60.40.60:FF:000199">
    <property type="entry name" value="neural-cadherin isoform X1"/>
    <property type="match status" value="1"/>
</dbReference>
<feature type="domain" description="Cadherin" evidence="21">
    <location>
        <begin position="1324"/>
        <end position="1423"/>
    </location>
</feature>
<evidence type="ECO:0000256" key="6">
    <source>
        <dbReference type="ARBA" id="ARBA00022737"/>
    </source>
</evidence>
<feature type="domain" description="EGF-like" evidence="20">
    <location>
        <begin position="2862"/>
        <end position="2898"/>
    </location>
</feature>
<dbReference type="GO" id="GO:0016477">
    <property type="term" value="P:cell migration"/>
    <property type="evidence" value="ECO:0007669"/>
    <property type="project" value="TreeGrafter"/>
</dbReference>
<keyword evidence="11 14" id="KW-1015">Disulfide bond</keyword>
<dbReference type="GO" id="GO:0008013">
    <property type="term" value="F:beta-catenin binding"/>
    <property type="evidence" value="ECO:0007669"/>
    <property type="project" value="TreeGrafter"/>
</dbReference>
<dbReference type="FunFam" id="2.60.40.60:FF:000058">
    <property type="entry name" value="FAT atypical cadherin 3"/>
    <property type="match status" value="1"/>
</dbReference>
<dbReference type="Gene3D" id="4.10.900.10">
    <property type="entry name" value="TCF3-CBD (Catenin binding domain)"/>
    <property type="match status" value="1"/>
</dbReference>
<evidence type="ECO:0000256" key="18">
    <source>
        <dbReference type="SAM" id="Phobius"/>
    </source>
</evidence>
<dbReference type="CDD" id="cd00110">
    <property type="entry name" value="LamG"/>
    <property type="match status" value="2"/>
</dbReference>
<gene>
    <name evidence="22" type="ORF">DSTB1V02_LOCUS5052</name>
</gene>
<dbReference type="PROSITE" id="PS00022">
    <property type="entry name" value="EGF_1"/>
    <property type="match status" value="3"/>
</dbReference>
<keyword evidence="23" id="KW-1185">Reference proteome</keyword>
<feature type="domain" description="EGF-like" evidence="20">
    <location>
        <begin position="2337"/>
        <end position="2374"/>
    </location>
</feature>
<evidence type="ECO:0000256" key="13">
    <source>
        <dbReference type="PROSITE-ProRule" id="PRU00043"/>
    </source>
</evidence>
<accession>A0A7R8X937</accession>
<dbReference type="InterPro" id="IPR020894">
    <property type="entry name" value="Cadherin_CS"/>
</dbReference>
<dbReference type="EMBL" id="CAJPEV010000797">
    <property type="protein sequence ID" value="CAG0888609.1"/>
    <property type="molecule type" value="Genomic_DNA"/>
</dbReference>
<feature type="domain" description="Cadherin" evidence="21">
    <location>
        <begin position="1479"/>
        <end position="1594"/>
    </location>
</feature>
<dbReference type="Pfam" id="PF24811">
    <property type="entry name" value="Ig_Shg"/>
    <property type="match status" value="1"/>
</dbReference>
<dbReference type="GO" id="GO:0016339">
    <property type="term" value="P:calcium-dependent cell-cell adhesion via plasma membrane cell adhesion molecules"/>
    <property type="evidence" value="ECO:0007669"/>
    <property type="project" value="TreeGrafter"/>
</dbReference>
<dbReference type="PANTHER" id="PTHR24027:SF438">
    <property type="entry name" value="CADHERIN 23"/>
    <property type="match status" value="1"/>
</dbReference>
<dbReference type="GO" id="GO:0005509">
    <property type="term" value="F:calcium ion binding"/>
    <property type="evidence" value="ECO:0007669"/>
    <property type="project" value="UniProtKB-UniRule"/>
</dbReference>
<keyword evidence="12" id="KW-0325">Glycoprotein</keyword>
<feature type="disulfide bond" evidence="14">
    <location>
        <begin position="2888"/>
        <end position="2897"/>
    </location>
</feature>
<feature type="domain" description="Laminin G" evidence="19">
    <location>
        <begin position="2375"/>
        <end position="2582"/>
    </location>
</feature>
<evidence type="ECO:0000256" key="3">
    <source>
        <dbReference type="ARBA" id="ARBA00022536"/>
    </source>
</evidence>
<name>A0A7R8X937_9CRUS</name>
<keyword evidence="3 14" id="KW-0245">EGF-like domain</keyword>
<dbReference type="GO" id="GO:0048589">
    <property type="term" value="P:developmental growth"/>
    <property type="evidence" value="ECO:0007669"/>
    <property type="project" value="UniProtKB-ARBA"/>
</dbReference>
<feature type="domain" description="Cadherin" evidence="21">
    <location>
        <begin position="1959"/>
        <end position="2079"/>
    </location>
</feature>
<dbReference type="PROSITE" id="PS00010">
    <property type="entry name" value="ASX_HYDROXYL"/>
    <property type="match status" value="1"/>
</dbReference>
<evidence type="ECO:0008006" key="24">
    <source>
        <dbReference type="Google" id="ProtNLM"/>
    </source>
</evidence>
<feature type="domain" description="Cadherin" evidence="21">
    <location>
        <begin position="1215"/>
        <end position="1323"/>
    </location>
</feature>
<comment type="function">
    <text evidence="16">Cadherins are calcium-dependent cell adhesion proteins.</text>
</comment>
<feature type="domain" description="Cadherin" evidence="21">
    <location>
        <begin position="1729"/>
        <end position="1826"/>
    </location>
</feature>
<dbReference type="FunFam" id="2.60.40.60:FF:000184">
    <property type="entry name" value="neural-cadherin isoform X12"/>
    <property type="match status" value="1"/>
</dbReference>
<dbReference type="FunFam" id="2.60.40.60:FF:000209">
    <property type="entry name" value="neural-cadherin isoform X1"/>
    <property type="match status" value="1"/>
</dbReference>
<proteinExistence type="predicted"/>
<reference evidence="22" key="1">
    <citation type="submission" date="2020-11" db="EMBL/GenBank/DDBJ databases">
        <authorList>
            <person name="Tran Van P."/>
        </authorList>
    </citation>
    <scope>NUCLEOTIDE SEQUENCE</scope>
</reference>
<feature type="disulfide bond" evidence="14">
    <location>
        <begin position="2364"/>
        <end position="2373"/>
    </location>
</feature>
<feature type="domain" description="Cadherin" evidence="21">
    <location>
        <begin position="769"/>
        <end position="878"/>
    </location>
</feature>
<dbReference type="PRINTS" id="PR00205">
    <property type="entry name" value="CADHERIN"/>
</dbReference>
<keyword evidence="8 15" id="KW-0130">Cell adhesion</keyword>
<evidence type="ECO:0000256" key="7">
    <source>
        <dbReference type="ARBA" id="ARBA00022837"/>
    </source>
</evidence>
<dbReference type="InterPro" id="IPR002126">
    <property type="entry name" value="Cadherin-like_dom"/>
</dbReference>
<evidence type="ECO:0000256" key="14">
    <source>
        <dbReference type="PROSITE-ProRule" id="PRU00076"/>
    </source>
</evidence>
<evidence type="ECO:0000256" key="2">
    <source>
        <dbReference type="ARBA" id="ARBA00022475"/>
    </source>
</evidence>
<feature type="transmembrane region" description="Helical" evidence="18">
    <location>
        <begin position="2911"/>
        <end position="2933"/>
    </location>
</feature>
<dbReference type="InterPro" id="IPR018097">
    <property type="entry name" value="EGF_Ca-bd_CS"/>
</dbReference>
<dbReference type="GO" id="GO:0009887">
    <property type="term" value="P:animal organ morphogenesis"/>
    <property type="evidence" value="ECO:0007669"/>
    <property type="project" value="UniProtKB-ARBA"/>
</dbReference>
<dbReference type="Pfam" id="PF23106">
    <property type="entry name" value="EGF_Teneurin"/>
    <property type="match status" value="1"/>
</dbReference>
<dbReference type="FunFam" id="2.60.40.60:FF:000192">
    <property type="entry name" value="neural-cadherin isoform X8"/>
    <property type="match status" value="1"/>
</dbReference>
<dbReference type="Pfam" id="PF02210">
    <property type="entry name" value="Laminin_G_2"/>
    <property type="match status" value="2"/>
</dbReference>
<dbReference type="PANTHER" id="PTHR24027">
    <property type="entry name" value="CADHERIN-23"/>
    <property type="match status" value="1"/>
</dbReference>
<dbReference type="CDD" id="cd00054">
    <property type="entry name" value="EGF_CA"/>
    <property type="match status" value="2"/>
</dbReference>
<feature type="domain" description="Cadherin" evidence="21">
    <location>
        <begin position="668"/>
        <end position="768"/>
    </location>
</feature>
<feature type="domain" description="Cadherin" evidence="21">
    <location>
        <begin position="1439"/>
        <end position="1478"/>
    </location>
</feature>
<evidence type="ECO:0000256" key="8">
    <source>
        <dbReference type="ARBA" id="ARBA00022889"/>
    </source>
</evidence>
<dbReference type="InterPro" id="IPR000742">
    <property type="entry name" value="EGF"/>
</dbReference>
<dbReference type="Gene3D" id="2.60.120.200">
    <property type="match status" value="2"/>
</dbReference>
<dbReference type="CDD" id="cd00053">
    <property type="entry name" value="EGF"/>
    <property type="match status" value="1"/>
</dbReference>
<dbReference type="Pfam" id="PF01049">
    <property type="entry name" value="CADH_Y-type_LIR"/>
    <property type="match status" value="1"/>
</dbReference>
<keyword evidence="10 18" id="KW-0472">Membrane</keyword>
<comment type="caution">
    <text evidence="14">Lacks conserved residue(s) required for the propagation of feature annotation.</text>
</comment>
<evidence type="ECO:0000259" key="21">
    <source>
        <dbReference type="PROSITE" id="PS50268"/>
    </source>
</evidence>
<dbReference type="GO" id="GO:0045296">
    <property type="term" value="F:cadherin binding"/>
    <property type="evidence" value="ECO:0007669"/>
    <property type="project" value="TreeGrafter"/>
</dbReference>
<dbReference type="GO" id="GO:0000902">
    <property type="term" value="P:cell morphogenesis"/>
    <property type="evidence" value="ECO:0007669"/>
    <property type="project" value="UniProtKB-ARBA"/>
</dbReference>
<evidence type="ECO:0000256" key="11">
    <source>
        <dbReference type="ARBA" id="ARBA00023157"/>
    </source>
</evidence>
<feature type="domain" description="EGF-like" evidence="20">
    <location>
        <begin position="2590"/>
        <end position="2625"/>
    </location>
</feature>
<evidence type="ECO:0000256" key="1">
    <source>
        <dbReference type="ARBA" id="ARBA00004251"/>
    </source>
</evidence>
<keyword evidence="2" id="KW-1003">Cell membrane</keyword>
<dbReference type="FunFam" id="2.60.40.60:FF:000274">
    <property type="entry name" value="neural-cadherin isoform X9"/>
    <property type="match status" value="1"/>
</dbReference>
<feature type="domain" description="Cadherin" evidence="21">
    <location>
        <begin position="1827"/>
        <end position="1931"/>
    </location>
</feature>
<dbReference type="PROSITE" id="PS50026">
    <property type="entry name" value="EGF_3"/>
    <property type="match status" value="3"/>
</dbReference>
<dbReference type="OrthoDB" id="6252479at2759"/>
<dbReference type="PROSITE" id="PS50268">
    <property type="entry name" value="CADHERIN_2"/>
    <property type="match status" value="18"/>
</dbReference>
<dbReference type="GO" id="GO:0005912">
    <property type="term" value="C:adherens junction"/>
    <property type="evidence" value="ECO:0007669"/>
    <property type="project" value="TreeGrafter"/>
</dbReference>
<evidence type="ECO:0000313" key="22">
    <source>
        <dbReference type="EMBL" id="CAD7245177.1"/>
    </source>
</evidence>
<keyword evidence="4 15" id="KW-0812">Transmembrane</keyword>
<dbReference type="PROSITE" id="PS00232">
    <property type="entry name" value="CADHERIN_1"/>
    <property type="match status" value="7"/>
</dbReference>
<feature type="domain" description="Cadherin" evidence="21">
    <location>
        <begin position="1595"/>
        <end position="1707"/>
    </location>
</feature>
<feature type="domain" description="Cadherin" evidence="21">
    <location>
        <begin position="989"/>
        <end position="1094"/>
    </location>
</feature>
<evidence type="ECO:0000256" key="10">
    <source>
        <dbReference type="ARBA" id="ARBA00023136"/>
    </source>
</evidence>
<dbReference type="GO" id="GO:0030425">
    <property type="term" value="C:dendrite"/>
    <property type="evidence" value="ECO:0007669"/>
    <property type="project" value="UniProtKB-ARBA"/>
</dbReference>
<feature type="domain" description="Cadherin" evidence="21">
    <location>
        <begin position="1104"/>
        <end position="1208"/>
    </location>
</feature>
<sequence length="3053" mass="343050">MATMGTNQMICSFVAVIVAVIVSVRGLYTVPHDASAGHVIKQYEVDDRNFQLLPSNHSEYFFLSRSGVLMIKCDISHLVNSYITLVISEEGESSKHVRTENLFVIHRDDMLKFLTDSYEGHVAENSSPLTLIRISDSQDAICLNGNGNALAAMHFRLGNHDNIFSLHEVSQWCVQVLTVKPLDREEQTTYQTFIIAFNEKTGEKVKTKLVVHIDDINDNPPVFEKSLYEFHLPSNTSRLSRVGTVRARDMDGDKVIYKLAEPHEMFVVVPKTGDILLAGEPEIGVEYRLKVDAYDVREDRLRSSQPALVYVQFLDAATNLEDHMVDELELLEDHLLDEDELHREKRQSHSQGVRPTHRAKYKETDGAVEGTKVFELSKDYQQEYFKIRDQSNPWVTVEPNGAVRVKKKWDYEELGPEKTINFWVEIKNPANGNTEFQRVIIQVEDVNDELPFFINRPLPMKTVVKLNAPPNTPVFTLQARDPDTDSDIHYFLVRDRTGGRFEVDERSGVVRTRGNDPFQLDMEYMLFVKAEDHNGRIDDRTFQSTPETKLSIVGGKRPPQFYMESYEAEIPENQKKDSEIISVKAKSFAEREIRYTLKAKGQGAGTFNIGPTSGIVKLAKELDFEDMRQTHIYSLLVTATEDSGGFSTSVTLTIKVTDVNDNAPKFELPDYQAHNIDEDIPIGTSILQVKASDGDSGANAEIEYSVSDDHFKINNNGVIFNNKKLDADNNNAYYEFTVTAKDKGEPPKTGIATVRVYTKNKNDESPVFSQAVYTPNVDENAGPKALVTTVIASDKDGDNVHFGFSRGQLELGQFVIEPQTGVIRLHDGPITLDKDKYELNVTAMDDGSCCENGAATIHTSEAVVVVFITDVNDNKPVFHNCTTYHAKVEENSPNGSPVITVEATDEDKGVNGQVKYSIVKQPNQKGTKFTVDPDTGKISTNKVFDREAEDGKFVSLTVKATDLGEPALEGVCSFTVEITDVNDNPPLFDRQRYEENVKQDTSIGANILRVSASDEDADQNGAITYSLHPRHRNSDDAEYFDIQPESGWITLRKPLDRDTYSLEAQARDRGFPPESRTVDVLIRVVDRDNKPPQWEKLVYGPIYVKENQTVGSRVVSVKAQSGIEDNPTVFYTLMKGLTVQTNKDDTFYLQPRPDNGVTWADIKVNKELDFEDVKEYNLTIRNNGAQQLGSEAIVYIVLEDVNDEIPLFVERAQETVAEGEPIRTRVTTIKAIDADGTFPNNLVYYSIVDSPRNEGKKFFEIDKQTGEIFTTAVFDREVKQAYALEVEAIDGAASARRGIDGPNRVTDLIRIAISDKNDNPPYFDKSLYEAEVDENEDIHHTVLTVTAKDNDESSRIRYEITKGNDGGAFAVKNMTGAIYVAGQLDYESRKRYELRLVASDNLNENFTTVVINVKDVNDNPPIFDRPLYKTQITEESGTDLPKKVLQYELTLVASDSLNENETRVIIHVKDVNDLPPTFDQPAYSATMEEEYSDPLPHRLLQVTATDGDRDRPQNIVYFLTGQGIDANNPANNKFDINRTSGEIYVLKELDRDQPHGRPQWRFTVFAMDEGGEGLVGYADVQINLKDINDNEPFFFPAVKIGNVTENGTEDMVVMTMTAEDYDDPNEGTNAKLTYSIDKNVIDDEKTGKPIFKIDPETGVITTNVCCLDREKTPEYTIQVVAEDGGQLKGTGTALIRVKDINDMPPTFSKEEWYAEVDETEGNILPDVPILTVTVLDEDETNKFHYKVIEKSGYGADKFTMVRNSDGTGSLKVVQRLDYEDQYQRGGFRFQIQVNDKGEDNDVDRYHVAYSWVNVTLRDINDNTPVFEKPNIEVSVYENAEIGKSLQTFQATDPDRGGRSKVSYAIDRSSDRRRQFAINNDGTVTIQRSLDREDTPRHQLKILAIDDGDPPKTATATLTVIVQDINDNAPRFLKARPIELCCQTFSVILCFFFMYLFLFPVQDYRPVVPENSLPRKVIEILATDDDDRSKSNGPPFSFSLDHRKADDEIKESFRIEHLPRGANGDGMAIVHSLRSFDRELQKEYYVPIVITDDGETPQTGTSTLTVIIGDVNDNRMLPGAKEILVYNYKGDIPQTDIGRVYVFDLDDWDLPDKKFYWADDHENEYFLLDEETGMITLRKGTPNGKYELHFLVYDRKHTQTNVPANVTVIVQEIPEEAVLKSGSLRIDGISDEDFIRIWDYKTQQVMPSKLELFRKEVAKLIETSVTNIDVFSVQLKQERPPITDIRFSAHGSPYYSPTMLNGLVLQNRDKIEEEVGINITMVGIDECLHEMAKCEGSCTNRLVISPNPYMVNANRTALVGVRTDVEAVCECGARNYTIPKSCRPNPCLNGGRCTESLYGTIECECREGYDGPRCQKLSRSFYGGGWAWFPPLKLCSESHLSVEFLADNAEGLILYNGPITAPDPEEILISDFISLELDGGHPRLLIDFGSGTLELKVNTRDGLDDGFWHRIDIFWDTENVRMVVDYCRTAEVTESENGTVPIFYDHNCQAKGTIPRFNEYLNVNTPLQLGGVAHEPLDPTLFNWKYVPKTEKSFRGCIRNLIHNSEVYDLALPGLWRNNDAGCLPFEGSCKGNEIEPLCGPHGVCEGSRYDTHCECKPGWTGPRCDTPTTPVMFHPESCVKYALSFPPNAFVTEIQLRFRTREHHGEMFRAADQHNREFVVLEIKDRRLRFRYNLNSLRTEEKILWLSKVVVSDGQWHVAKVSRYGSAAVLQLDGGEGVYYNESFEFTGHQLLVVTKQDGTYAGGRPDYTGMRTFQVIADYKKGCLDDIRFEGRLMPLPPALNGTHGGQATLYRHLEIGCEAPNPCKKHQCTPPFECHDLWMHHVCACPKGKKESPDGTTCMEINECLQQPCLNGGTCIDTDDGFKCDCKNGYTGNICNLLQEGQVLRLGTGALAAILVCLLIILVLVLVFVVYHRRRESAIKYPGPDDDVRENIINYDDEGGGEDDMTAFDITPLQIPVDGAGPGKMPPQAGGLRHRPPYMGGGGHPDVGIFINDLKGKADNDPNAPPYDDLRNYAYEGGGSTAGSLSSLASD</sequence>
<feature type="domain" description="Laminin G" evidence="19">
    <location>
        <begin position="2628"/>
        <end position="2819"/>
    </location>
</feature>
<dbReference type="SMART" id="SM00181">
    <property type="entry name" value="EGF"/>
    <property type="match status" value="4"/>
</dbReference>
<feature type="domain" description="Cadherin" evidence="21">
    <location>
        <begin position="880"/>
        <end position="988"/>
    </location>
</feature>
<evidence type="ECO:0000256" key="17">
    <source>
        <dbReference type="SAM" id="MobiDB-lite"/>
    </source>
</evidence>
<dbReference type="GO" id="GO:0034332">
    <property type="term" value="P:adherens junction organization"/>
    <property type="evidence" value="ECO:0007669"/>
    <property type="project" value="TreeGrafter"/>
</dbReference>
<feature type="domain" description="Cadherin" evidence="21">
    <location>
        <begin position="456"/>
        <end position="561"/>
    </location>
</feature>
<feature type="region of interest" description="Disordered" evidence="17">
    <location>
        <begin position="3014"/>
        <end position="3053"/>
    </location>
</feature>
<dbReference type="Pfam" id="PF00028">
    <property type="entry name" value="Cadherin"/>
    <property type="match status" value="11"/>
</dbReference>
<evidence type="ECO:0000313" key="23">
    <source>
        <dbReference type="Proteomes" id="UP000677054"/>
    </source>
</evidence>
<dbReference type="Gene3D" id="2.10.25.10">
    <property type="entry name" value="Laminin"/>
    <property type="match status" value="2"/>
</dbReference>
<dbReference type="FunFam" id="2.60.120.200:FF:000040">
    <property type="entry name" value="neural-cadherin isoform X1"/>
    <property type="match status" value="1"/>
</dbReference>
<dbReference type="CDD" id="cd11304">
    <property type="entry name" value="Cadherin_repeat"/>
    <property type="match status" value="17"/>
</dbReference>
<dbReference type="Proteomes" id="UP000677054">
    <property type="component" value="Unassembled WGS sequence"/>
</dbReference>
<dbReference type="GO" id="GO:0007043">
    <property type="term" value="P:cell-cell junction assembly"/>
    <property type="evidence" value="ECO:0007669"/>
    <property type="project" value="TreeGrafter"/>
</dbReference>
<dbReference type="Gene3D" id="2.60.40.60">
    <property type="entry name" value="Cadherins"/>
    <property type="match status" value="17"/>
</dbReference>
<dbReference type="FunFam" id="2.10.25.10:FF:000327">
    <property type="entry name" value="neurogenic locus notch homolog protein 4"/>
    <property type="match status" value="1"/>
</dbReference>
<dbReference type="InterPro" id="IPR039808">
    <property type="entry name" value="Cadherin"/>
</dbReference>
<evidence type="ECO:0000256" key="4">
    <source>
        <dbReference type="ARBA" id="ARBA00022692"/>
    </source>
</evidence>
<dbReference type="SUPFAM" id="SSF49899">
    <property type="entry name" value="Concanavalin A-like lectins/glucanases"/>
    <property type="match status" value="2"/>
</dbReference>
<protein>
    <recommendedName>
        <fullName evidence="24">Neural-cadherin</fullName>
    </recommendedName>
</protein>
<dbReference type="FunFam" id="2.60.40.60:FF:000020">
    <property type="entry name" value="Dachsous cadherin-related 1b"/>
    <property type="match status" value="1"/>
</dbReference>
<dbReference type="SMART" id="SM00282">
    <property type="entry name" value="LamG"/>
    <property type="match status" value="2"/>
</dbReference>
<dbReference type="FunFam" id="2.60.40.60:FF:000182">
    <property type="entry name" value="Blast:Putative neural-cadherin 2"/>
    <property type="match status" value="1"/>
</dbReference>
<keyword evidence="9 18" id="KW-1133">Transmembrane helix</keyword>
<evidence type="ECO:0000256" key="9">
    <source>
        <dbReference type="ARBA" id="ARBA00022989"/>
    </source>
</evidence>
<evidence type="ECO:0000256" key="16">
    <source>
        <dbReference type="RuleBase" id="RU004357"/>
    </source>
</evidence>
<feature type="domain" description="Cadherin" evidence="21">
    <location>
        <begin position="114"/>
        <end position="223"/>
    </location>
</feature>
<dbReference type="EMBL" id="LR900314">
    <property type="protein sequence ID" value="CAD7245177.1"/>
    <property type="molecule type" value="Genomic_DNA"/>
</dbReference>
<dbReference type="InterPro" id="IPR013320">
    <property type="entry name" value="ConA-like_dom_sf"/>
</dbReference>
<keyword evidence="6" id="KW-0677">Repeat</keyword>
<dbReference type="GO" id="GO:0044331">
    <property type="term" value="P:cell-cell adhesion mediated by cadherin"/>
    <property type="evidence" value="ECO:0007669"/>
    <property type="project" value="TreeGrafter"/>
</dbReference>
<dbReference type="PROSITE" id="PS01186">
    <property type="entry name" value="EGF_2"/>
    <property type="match status" value="3"/>
</dbReference>
<dbReference type="InterPro" id="IPR001791">
    <property type="entry name" value="Laminin_G"/>
</dbReference>
<feature type="domain" description="Cadherin" evidence="21">
    <location>
        <begin position="562"/>
        <end position="666"/>
    </location>
</feature>
<dbReference type="SMART" id="SM00179">
    <property type="entry name" value="EGF_CA"/>
    <property type="match status" value="2"/>
</dbReference>
<dbReference type="PROSITE" id="PS50025">
    <property type="entry name" value="LAM_G_DOMAIN"/>
    <property type="match status" value="2"/>
</dbReference>
<dbReference type="FunFam" id="2.60.40.60:FF:000039">
    <property type="entry name" value="FAT atypical cadherin 3"/>
    <property type="match status" value="1"/>
</dbReference>
<dbReference type="FunFam" id="2.60.40.60:FF:000128">
    <property type="entry name" value="neural-cadherin isoform X2"/>
    <property type="match status" value="1"/>
</dbReference>
<evidence type="ECO:0000259" key="20">
    <source>
        <dbReference type="PROSITE" id="PS50026"/>
    </source>
</evidence>
<feature type="disulfide bond" evidence="14">
    <location>
        <begin position="2615"/>
        <end position="2624"/>
    </location>
</feature>
<feature type="region of interest" description="Disordered" evidence="17">
    <location>
        <begin position="341"/>
        <end position="360"/>
    </location>
</feature>
<dbReference type="GO" id="GO:0008104">
    <property type="term" value="P:intracellular protein localization"/>
    <property type="evidence" value="ECO:0007669"/>
    <property type="project" value="UniProtKB-ARBA"/>
</dbReference>
<dbReference type="GO" id="GO:0001736">
    <property type="term" value="P:establishment of planar polarity"/>
    <property type="evidence" value="ECO:0007669"/>
    <property type="project" value="UniProtKB-ARBA"/>
</dbReference>
<feature type="compositionally biased region" description="Low complexity" evidence="17">
    <location>
        <begin position="3044"/>
        <end position="3053"/>
    </location>
</feature>